<evidence type="ECO:0000259" key="1">
    <source>
        <dbReference type="Pfam" id="PF02721"/>
    </source>
</evidence>
<name>A0ABD1AMF8_CARAN</name>
<organism evidence="2 3">
    <name type="scientific">Cardamine amara subsp. amara</name>
    <dbReference type="NCBI Taxonomy" id="228776"/>
    <lineage>
        <taxon>Eukaryota</taxon>
        <taxon>Viridiplantae</taxon>
        <taxon>Streptophyta</taxon>
        <taxon>Embryophyta</taxon>
        <taxon>Tracheophyta</taxon>
        <taxon>Spermatophyta</taxon>
        <taxon>Magnoliopsida</taxon>
        <taxon>eudicotyledons</taxon>
        <taxon>Gunneridae</taxon>
        <taxon>Pentapetalae</taxon>
        <taxon>rosids</taxon>
        <taxon>malvids</taxon>
        <taxon>Brassicales</taxon>
        <taxon>Brassicaceae</taxon>
        <taxon>Cardamineae</taxon>
        <taxon>Cardamine</taxon>
    </lineage>
</organism>
<protein>
    <recommendedName>
        <fullName evidence="1">Replication protein A 70 kDa DNA-binding subunit B/D first OB fold domain-containing protein</fullName>
    </recommendedName>
</protein>
<proteinExistence type="predicted"/>
<evidence type="ECO:0000313" key="3">
    <source>
        <dbReference type="Proteomes" id="UP001558713"/>
    </source>
</evidence>
<dbReference type="Gene3D" id="2.40.50.140">
    <property type="entry name" value="Nucleic acid-binding proteins"/>
    <property type="match status" value="1"/>
</dbReference>
<reference evidence="2 3" key="1">
    <citation type="submission" date="2024-04" db="EMBL/GenBank/DDBJ databases">
        <title>Genome assembly C_amara_ONT_v2.</title>
        <authorList>
            <person name="Yant L."/>
            <person name="Moore C."/>
            <person name="Slenker M."/>
        </authorList>
    </citation>
    <scope>NUCLEOTIDE SEQUENCE [LARGE SCALE GENOMIC DNA]</scope>
    <source>
        <tissue evidence="2">Leaf</tissue>
    </source>
</reference>
<gene>
    <name evidence="2" type="ORF">V5N11_028035</name>
</gene>
<sequence>MALYHDLYRLNTSITGWHVRVKMLRIFQVSTFSLGKSLGLILVDEKGEKVEAFVDKAYANYYLEFLEEDSWYTIMKFKVFLNNGPIKLTKSLFNIGFLNDSIVKDCDLLNDCFYATFTPFGAILNGTTDHSYLIELVGYVVKAGELTYVDPQPIELSGYRLSFVLKDKE</sequence>
<dbReference type="Proteomes" id="UP001558713">
    <property type="component" value="Unassembled WGS sequence"/>
</dbReference>
<dbReference type="Pfam" id="PF02721">
    <property type="entry name" value="DUF223"/>
    <property type="match status" value="1"/>
</dbReference>
<dbReference type="AlphaFoldDB" id="A0ABD1AMF8"/>
<dbReference type="CDD" id="cd04480">
    <property type="entry name" value="RPA1_DBD_A_like"/>
    <property type="match status" value="1"/>
</dbReference>
<accession>A0ABD1AMF8</accession>
<dbReference type="SUPFAM" id="SSF50249">
    <property type="entry name" value="Nucleic acid-binding proteins"/>
    <property type="match status" value="1"/>
</dbReference>
<keyword evidence="3" id="KW-1185">Reference proteome</keyword>
<dbReference type="EMBL" id="JBANAX010000482">
    <property type="protein sequence ID" value="KAL1207291.1"/>
    <property type="molecule type" value="Genomic_DNA"/>
</dbReference>
<evidence type="ECO:0000313" key="2">
    <source>
        <dbReference type="EMBL" id="KAL1207291.1"/>
    </source>
</evidence>
<feature type="domain" description="Replication protein A 70 kDa DNA-binding subunit B/D first OB fold" evidence="1">
    <location>
        <begin position="4"/>
        <end position="106"/>
    </location>
</feature>
<dbReference type="InterPro" id="IPR003871">
    <property type="entry name" value="RFA1B/D_OB_1st"/>
</dbReference>
<comment type="caution">
    <text evidence="2">The sequence shown here is derived from an EMBL/GenBank/DDBJ whole genome shotgun (WGS) entry which is preliminary data.</text>
</comment>
<dbReference type="InterPro" id="IPR012340">
    <property type="entry name" value="NA-bd_OB-fold"/>
</dbReference>